<feature type="transmembrane region" description="Helical" evidence="6">
    <location>
        <begin position="20"/>
        <end position="40"/>
    </location>
</feature>
<feature type="transmembrane region" description="Helical" evidence="6">
    <location>
        <begin position="246"/>
        <end position="267"/>
    </location>
</feature>
<reference evidence="8 9" key="1">
    <citation type="submission" date="2019-03" db="EMBL/GenBank/DDBJ databases">
        <title>Deep-cultivation of Planctomycetes and their phenomic and genomic characterization uncovers novel biology.</title>
        <authorList>
            <person name="Wiegand S."/>
            <person name="Jogler M."/>
            <person name="Boedeker C."/>
            <person name="Pinto D."/>
            <person name="Vollmers J."/>
            <person name="Rivas-Marin E."/>
            <person name="Kohn T."/>
            <person name="Peeters S.H."/>
            <person name="Heuer A."/>
            <person name="Rast P."/>
            <person name="Oberbeckmann S."/>
            <person name="Bunk B."/>
            <person name="Jeske O."/>
            <person name="Meyerdierks A."/>
            <person name="Storesund J.E."/>
            <person name="Kallscheuer N."/>
            <person name="Luecker S."/>
            <person name="Lage O.M."/>
            <person name="Pohl T."/>
            <person name="Merkel B.J."/>
            <person name="Hornburger P."/>
            <person name="Mueller R.-W."/>
            <person name="Bruemmer F."/>
            <person name="Labrenz M."/>
            <person name="Spormann A.M."/>
            <person name="Op den Camp H."/>
            <person name="Overmann J."/>
            <person name="Amann R."/>
            <person name="Jetten M.S.M."/>
            <person name="Mascher T."/>
            <person name="Medema M.H."/>
            <person name="Devos D.P."/>
            <person name="Kaster A.-K."/>
            <person name="Ovreas L."/>
            <person name="Rohde M."/>
            <person name="Galperin M.Y."/>
            <person name="Jogler C."/>
        </authorList>
    </citation>
    <scope>NUCLEOTIDE SEQUENCE [LARGE SCALE GENOMIC DNA]</scope>
    <source>
        <strain evidence="8 9">V144</strain>
    </source>
</reference>
<comment type="subcellular location">
    <subcellularLocation>
        <location evidence="1">Cell membrane</location>
        <topology evidence="1">Multi-pass membrane protein</topology>
    </subcellularLocation>
</comment>
<feature type="domain" description="Major facilitator superfamily (MFS) profile" evidence="7">
    <location>
        <begin position="22"/>
        <end position="437"/>
    </location>
</feature>
<dbReference type="Gene3D" id="1.20.1250.20">
    <property type="entry name" value="MFS general substrate transporter like domains"/>
    <property type="match status" value="2"/>
</dbReference>
<protein>
    <submittedName>
        <fullName evidence="8">Putative sulfoacetate transporter SauU</fullName>
    </submittedName>
</protein>
<dbReference type="InterPro" id="IPR000849">
    <property type="entry name" value="Sugar_P_transporter"/>
</dbReference>
<feature type="transmembrane region" description="Helical" evidence="6">
    <location>
        <begin position="320"/>
        <end position="338"/>
    </location>
</feature>
<evidence type="ECO:0000256" key="6">
    <source>
        <dbReference type="SAM" id="Phobius"/>
    </source>
</evidence>
<feature type="transmembrane region" description="Helical" evidence="6">
    <location>
        <begin position="149"/>
        <end position="170"/>
    </location>
</feature>
<evidence type="ECO:0000256" key="1">
    <source>
        <dbReference type="ARBA" id="ARBA00004651"/>
    </source>
</evidence>
<keyword evidence="4 6" id="KW-1133">Transmembrane helix</keyword>
<dbReference type="GO" id="GO:0022857">
    <property type="term" value="F:transmembrane transporter activity"/>
    <property type="evidence" value="ECO:0007669"/>
    <property type="project" value="InterPro"/>
</dbReference>
<dbReference type="Pfam" id="PF07690">
    <property type="entry name" value="MFS_1"/>
    <property type="match status" value="1"/>
</dbReference>
<dbReference type="InterPro" id="IPR011701">
    <property type="entry name" value="MFS"/>
</dbReference>
<dbReference type="KEGG" id="gaw:V144x_28010"/>
<dbReference type="Proteomes" id="UP000318704">
    <property type="component" value="Chromosome"/>
</dbReference>
<keyword evidence="2" id="KW-1003">Cell membrane</keyword>
<evidence type="ECO:0000313" key="8">
    <source>
        <dbReference type="EMBL" id="QDT97328.1"/>
    </source>
</evidence>
<dbReference type="AlphaFoldDB" id="A0A517VWF3"/>
<proteinExistence type="predicted"/>
<feature type="transmembrane region" description="Helical" evidence="6">
    <location>
        <begin position="176"/>
        <end position="196"/>
    </location>
</feature>
<dbReference type="PANTHER" id="PTHR11662">
    <property type="entry name" value="SOLUTE CARRIER FAMILY 17"/>
    <property type="match status" value="1"/>
</dbReference>
<dbReference type="InterPro" id="IPR036259">
    <property type="entry name" value="MFS_trans_sf"/>
</dbReference>
<evidence type="ECO:0000256" key="5">
    <source>
        <dbReference type="ARBA" id="ARBA00023136"/>
    </source>
</evidence>
<keyword evidence="3 6" id="KW-0812">Transmembrane</keyword>
<dbReference type="PANTHER" id="PTHR11662:SF399">
    <property type="entry name" value="FI19708P1-RELATED"/>
    <property type="match status" value="1"/>
</dbReference>
<evidence type="ECO:0000256" key="4">
    <source>
        <dbReference type="ARBA" id="ARBA00022989"/>
    </source>
</evidence>
<feature type="transmembrane region" description="Helical" evidence="6">
    <location>
        <begin position="61"/>
        <end position="79"/>
    </location>
</feature>
<dbReference type="EMBL" id="CP037920">
    <property type="protein sequence ID" value="QDT97328.1"/>
    <property type="molecule type" value="Genomic_DNA"/>
</dbReference>
<dbReference type="SUPFAM" id="SSF103473">
    <property type="entry name" value="MFS general substrate transporter"/>
    <property type="match status" value="1"/>
</dbReference>
<organism evidence="8 9">
    <name type="scientific">Gimesia aquarii</name>
    <dbReference type="NCBI Taxonomy" id="2527964"/>
    <lineage>
        <taxon>Bacteria</taxon>
        <taxon>Pseudomonadati</taxon>
        <taxon>Planctomycetota</taxon>
        <taxon>Planctomycetia</taxon>
        <taxon>Planctomycetales</taxon>
        <taxon>Planctomycetaceae</taxon>
        <taxon>Gimesia</taxon>
    </lineage>
</organism>
<accession>A0A517VWF3</accession>
<name>A0A517VWF3_9PLAN</name>
<feature type="transmembrane region" description="Helical" evidence="6">
    <location>
        <begin position="91"/>
        <end position="114"/>
    </location>
</feature>
<dbReference type="InterPro" id="IPR050382">
    <property type="entry name" value="MFS_Na/Anion_cotransporter"/>
</dbReference>
<dbReference type="RefSeq" id="WP_144985692.1">
    <property type="nucleotide sequence ID" value="NZ_CP037920.1"/>
</dbReference>
<feature type="transmembrane region" description="Helical" evidence="6">
    <location>
        <begin position="376"/>
        <end position="401"/>
    </location>
</feature>
<keyword evidence="5 6" id="KW-0472">Membrane</keyword>
<evidence type="ECO:0000313" key="9">
    <source>
        <dbReference type="Proteomes" id="UP000318704"/>
    </source>
</evidence>
<dbReference type="InterPro" id="IPR020846">
    <property type="entry name" value="MFS_dom"/>
</dbReference>
<sequence length="440" mass="48083">MNPLFENQNTSKSASTHTRYMVLAALSLGFVLAYLPRAGLAPLASTIKKDLSFDDLQMGRILAVFFAGYFLFQIPGGLLGQKLGNRIALPLLHLLAAFANLLTAVAYSFGLIWISRLILGLAQAGMVPCTAQVIKNWAPESQRGIASSLMGSFMSVGSIIATGLTASLVVPFGWRFPLILFSIFSLCWVIFFFLFFRDQPEDHPHTNSEEVNLIGNQNKIIKNDTEEKAHTNKSTLTYQMISNRNIWLFCLQLAFRGFGYAFFITWFPSYLQNSSGVSVQEAGLLAMLPLIGVVLGTLTGGKLIDLIYSRTGNKYYSRSLVGVFSHLICAICILGAAWAEPFSAVYLISCGTFLSGVGNPSTWVTAMDLGGKHTSVVIAVGNMLGSVGTYVSPIVVANLFTYIKEMNTPNWNLTLYLFAGIYLAATLCWAFINPNQSVSD</sequence>
<feature type="transmembrane region" description="Helical" evidence="6">
    <location>
        <begin position="413"/>
        <end position="432"/>
    </location>
</feature>
<dbReference type="PIRSF" id="PIRSF002808">
    <property type="entry name" value="Hexose_phosphate_transp"/>
    <property type="match status" value="1"/>
</dbReference>
<evidence type="ECO:0000256" key="2">
    <source>
        <dbReference type="ARBA" id="ARBA00022475"/>
    </source>
</evidence>
<feature type="transmembrane region" description="Helical" evidence="6">
    <location>
        <begin position="287"/>
        <end position="308"/>
    </location>
</feature>
<evidence type="ECO:0000256" key="3">
    <source>
        <dbReference type="ARBA" id="ARBA00022692"/>
    </source>
</evidence>
<gene>
    <name evidence="8" type="primary">sauU_1</name>
    <name evidence="8" type="ORF">V144x_28010</name>
</gene>
<dbReference type="GO" id="GO:0005886">
    <property type="term" value="C:plasma membrane"/>
    <property type="evidence" value="ECO:0007669"/>
    <property type="project" value="UniProtKB-SubCell"/>
</dbReference>
<evidence type="ECO:0000259" key="7">
    <source>
        <dbReference type="PROSITE" id="PS50850"/>
    </source>
</evidence>
<dbReference type="PROSITE" id="PS50850">
    <property type="entry name" value="MFS"/>
    <property type="match status" value="1"/>
</dbReference>